<evidence type="ECO:0000256" key="2">
    <source>
        <dbReference type="ARBA" id="ARBA00022692"/>
    </source>
</evidence>
<accession>Q0ATP8</accession>
<protein>
    <submittedName>
        <fullName evidence="8">HemY domain protein</fullName>
    </submittedName>
</protein>
<name>Q0ATP8_MARMM</name>
<evidence type="ECO:0000256" key="1">
    <source>
        <dbReference type="ARBA" id="ARBA00004370"/>
    </source>
</evidence>
<keyword evidence="9" id="KW-1185">Reference proteome</keyword>
<dbReference type="RefSeq" id="WP_011641986.1">
    <property type="nucleotide sequence ID" value="NC_008347.1"/>
</dbReference>
<evidence type="ECO:0000313" key="8">
    <source>
        <dbReference type="EMBL" id="ABI64339.1"/>
    </source>
</evidence>
<keyword evidence="2 6" id="KW-0812">Transmembrane</keyword>
<feature type="region of interest" description="Disordered" evidence="5">
    <location>
        <begin position="445"/>
        <end position="492"/>
    </location>
</feature>
<dbReference type="SUPFAM" id="SSF48452">
    <property type="entry name" value="TPR-like"/>
    <property type="match status" value="1"/>
</dbReference>
<gene>
    <name evidence="8" type="ordered locus">Mmar10_0043</name>
</gene>
<dbReference type="AlphaFoldDB" id="Q0ATP8"/>
<comment type="subcellular location">
    <subcellularLocation>
        <location evidence="1">Membrane</location>
    </subcellularLocation>
</comment>
<dbReference type="STRING" id="394221.Mmar10_0043"/>
<keyword evidence="3 6" id="KW-1133">Transmembrane helix</keyword>
<dbReference type="OrthoDB" id="9798343at2"/>
<proteinExistence type="predicted"/>
<evidence type="ECO:0000256" key="3">
    <source>
        <dbReference type="ARBA" id="ARBA00022989"/>
    </source>
</evidence>
<dbReference type="Proteomes" id="UP000001964">
    <property type="component" value="Chromosome"/>
</dbReference>
<organism evidence="8 9">
    <name type="scientific">Maricaulis maris (strain MCS10)</name>
    <name type="common">Caulobacter maris</name>
    <dbReference type="NCBI Taxonomy" id="394221"/>
    <lineage>
        <taxon>Bacteria</taxon>
        <taxon>Pseudomonadati</taxon>
        <taxon>Pseudomonadota</taxon>
        <taxon>Alphaproteobacteria</taxon>
        <taxon>Maricaulales</taxon>
        <taxon>Maricaulaceae</taxon>
        <taxon>Maricaulis</taxon>
    </lineage>
</organism>
<dbReference type="InterPro" id="IPR010817">
    <property type="entry name" value="HemY_N"/>
</dbReference>
<feature type="domain" description="HemY N-terminal" evidence="7">
    <location>
        <begin position="26"/>
        <end position="132"/>
    </location>
</feature>
<dbReference type="GO" id="GO:0016020">
    <property type="term" value="C:membrane"/>
    <property type="evidence" value="ECO:0007669"/>
    <property type="project" value="UniProtKB-SubCell"/>
</dbReference>
<dbReference type="KEGG" id="mmr:Mmar10_0043"/>
<keyword evidence="4 6" id="KW-0472">Membrane</keyword>
<dbReference type="eggNOG" id="COG3898">
    <property type="taxonomic scope" value="Bacteria"/>
</dbReference>
<evidence type="ECO:0000256" key="4">
    <source>
        <dbReference type="ARBA" id="ARBA00023136"/>
    </source>
</evidence>
<evidence type="ECO:0000256" key="6">
    <source>
        <dbReference type="SAM" id="Phobius"/>
    </source>
</evidence>
<sequence length="492" mass="53581" precursor="true">MIRLILAVAFALLTAVLGAFLALNPGHASFEFLGMQTEMPFVVAAGLVILLAFLMLVVWWGIYMLWTSPDKVKGFMGRRRREQGYDALEKALIASAAGDGEAAVRQAARADALLDRPALSRLLAARAAESAGNLEGAQVHYEALLNDQKTRVVARRGLAQLSNERGDFAATIDHAGDAFQQAKGARWAFDALFDAQVAKARWRDALTTLTEGERRKQVAPDTARRRRSVLLTAAAVEAEGTDSENARELAVSAHRAAPGFAPAAALAARLLADGRRHKRASEVLESAWAAAPHPALARAFQDLRKSDTKAKRLERLKTLAALNPDHRESHLVLIQIALEEGDAPAARALLDPMMDGTPPSSRLCALAARLARLDGKDELARRWMTRASHAGADADWSDIDPEGRLFAYTPDDWKRMVYVFGDENRLTHPRYERFERAAGAVPETALLDAPRPVRSASSRTTSFAEATPRMPDDPGVPEEDADEVDAPKGRKA</sequence>
<dbReference type="EMBL" id="CP000449">
    <property type="protein sequence ID" value="ABI64339.1"/>
    <property type="molecule type" value="Genomic_DNA"/>
</dbReference>
<feature type="compositionally biased region" description="Acidic residues" evidence="5">
    <location>
        <begin position="475"/>
        <end position="484"/>
    </location>
</feature>
<evidence type="ECO:0000313" key="9">
    <source>
        <dbReference type="Proteomes" id="UP000001964"/>
    </source>
</evidence>
<reference evidence="8 9" key="1">
    <citation type="submission" date="2006-08" db="EMBL/GenBank/DDBJ databases">
        <title>Complete sequence of Maricaulis maris MCS10.</title>
        <authorList>
            <consortium name="US DOE Joint Genome Institute"/>
            <person name="Copeland A."/>
            <person name="Lucas S."/>
            <person name="Lapidus A."/>
            <person name="Barry K."/>
            <person name="Detter J.C."/>
            <person name="Glavina del Rio T."/>
            <person name="Hammon N."/>
            <person name="Israni S."/>
            <person name="Dalin E."/>
            <person name="Tice H."/>
            <person name="Pitluck S."/>
            <person name="Saunders E."/>
            <person name="Brettin T."/>
            <person name="Bruce D."/>
            <person name="Han C."/>
            <person name="Tapia R."/>
            <person name="Gilna P."/>
            <person name="Schmutz J."/>
            <person name="Larimer F."/>
            <person name="Land M."/>
            <person name="Hauser L."/>
            <person name="Kyrpides N."/>
            <person name="Mikhailova N."/>
            <person name="Viollier P."/>
            <person name="Stephens C."/>
            <person name="Richardson P."/>
        </authorList>
    </citation>
    <scope>NUCLEOTIDE SEQUENCE [LARGE SCALE GENOMIC DNA]</scope>
    <source>
        <strain evidence="8 9">MCS10</strain>
    </source>
</reference>
<dbReference type="Gene3D" id="1.25.40.10">
    <property type="entry name" value="Tetratricopeptide repeat domain"/>
    <property type="match status" value="1"/>
</dbReference>
<feature type="compositionally biased region" description="Polar residues" evidence="5">
    <location>
        <begin position="455"/>
        <end position="464"/>
    </location>
</feature>
<evidence type="ECO:0000256" key="5">
    <source>
        <dbReference type="SAM" id="MobiDB-lite"/>
    </source>
</evidence>
<dbReference type="InterPro" id="IPR011990">
    <property type="entry name" value="TPR-like_helical_dom_sf"/>
</dbReference>
<feature type="transmembrane region" description="Helical" evidence="6">
    <location>
        <begin position="44"/>
        <end position="66"/>
    </location>
</feature>
<evidence type="ECO:0000259" key="7">
    <source>
        <dbReference type="Pfam" id="PF07219"/>
    </source>
</evidence>
<dbReference type="Pfam" id="PF07219">
    <property type="entry name" value="HemY_N"/>
    <property type="match status" value="1"/>
</dbReference>
<dbReference type="HOGENOM" id="CLU_028454_0_0_5"/>